<accession>A0AAJ7WB56</accession>
<dbReference type="Gene3D" id="3.40.50.720">
    <property type="entry name" value="NAD(P)-binding Rossmann-like Domain"/>
    <property type="match status" value="1"/>
</dbReference>
<evidence type="ECO:0000313" key="7">
    <source>
        <dbReference type="RefSeq" id="XP_026669908.1"/>
    </source>
</evidence>
<dbReference type="GeneID" id="108625588"/>
<keyword evidence="2" id="KW-0560">Oxidoreductase</keyword>
<dbReference type="SUPFAM" id="SSF51735">
    <property type="entry name" value="NAD(P)-binding Rossmann-fold domains"/>
    <property type="match status" value="1"/>
</dbReference>
<evidence type="ECO:0000256" key="2">
    <source>
        <dbReference type="ARBA" id="ARBA00023002"/>
    </source>
</evidence>
<dbReference type="PANTHER" id="PTHR24322">
    <property type="entry name" value="PKSB"/>
    <property type="match status" value="1"/>
</dbReference>
<organism evidence="4 7">
    <name type="scientific">Ceratina calcarata</name>
    <dbReference type="NCBI Taxonomy" id="156304"/>
    <lineage>
        <taxon>Eukaryota</taxon>
        <taxon>Metazoa</taxon>
        <taxon>Ecdysozoa</taxon>
        <taxon>Arthropoda</taxon>
        <taxon>Hexapoda</taxon>
        <taxon>Insecta</taxon>
        <taxon>Pterygota</taxon>
        <taxon>Neoptera</taxon>
        <taxon>Endopterygota</taxon>
        <taxon>Hymenoptera</taxon>
        <taxon>Apocrita</taxon>
        <taxon>Aculeata</taxon>
        <taxon>Apoidea</taxon>
        <taxon>Anthophila</taxon>
        <taxon>Apidae</taxon>
        <taxon>Ceratina</taxon>
        <taxon>Zadontomerus</taxon>
    </lineage>
</organism>
<protein>
    <submittedName>
        <fullName evidence="5 6">Retinol dehydrogenase 10-A-like</fullName>
    </submittedName>
</protein>
<dbReference type="AlphaFoldDB" id="A0AAJ7WB56"/>
<dbReference type="RefSeq" id="XP_026669908.1">
    <property type="nucleotide sequence ID" value="XM_026814107.1"/>
</dbReference>
<keyword evidence="3" id="KW-1133">Transmembrane helix</keyword>
<evidence type="ECO:0000313" key="5">
    <source>
        <dbReference type="RefSeq" id="XP_017881174.1"/>
    </source>
</evidence>
<name>A0AAJ7WB56_9HYME</name>
<evidence type="ECO:0000313" key="4">
    <source>
        <dbReference type="Proteomes" id="UP000694925"/>
    </source>
</evidence>
<evidence type="ECO:0000313" key="6">
    <source>
        <dbReference type="RefSeq" id="XP_017881176.1"/>
    </source>
</evidence>
<sequence length="311" mass="34894">MFCIRNEIMVTCSRTGSPSSTVWLFLTIEFLIGIFLSVFLAILTVIKSLLPKPPRDLTGDVVLIVGASSSLGESLTEEFVKNGCSVVCVDSNSKLIEENVSKLRKQYQLVEKVDTYRKNDSSVCRSAINSYECNLEDKDDIRRLAQKVKDDIGRVDILVTCVGDSNQDIFDTASRTLMSHFWTVLAFLPLMLYQERARIVGVTPVASNSDAYHGSRAAIVSLMESLCQELSNHTSHLAFLAFSPIAECRTLKQSEERIAKNIVRAVKTDQNDLNISWMSRLLYKLSCMTYRGITLLTQWVHSQGCDHQVSF</sequence>
<keyword evidence="4" id="KW-1185">Reference proteome</keyword>
<dbReference type="GO" id="GO:0016616">
    <property type="term" value="F:oxidoreductase activity, acting on the CH-OH group of donors, NAD or NADP as acceptor"/>
    <property type="evidence" value="ECO:0007669"/>
    <property type="project" value="TreeGrafter"/>
</dbReference>
<feature type="transmembrane region" description="Helical" evidence="3">
    <location>
        <begin position="23"/>
        <end position="46"/>
    </location>
</feature>
<keyword evidence="3" id="KW-0812">Transmembrane</keyword>
<dbReference type="RefSeq" id="XP_017881176.1">
    <property type="nucleotide sequence ID" value="XM_018025687.2"/>
</dbReference>
<dbReference type="InterPro" id="IPR002347">
    <property type="entry name" value="SDR_fam"/>
</dbReference>
<proteinExistence type="inferred from homology"/>
<dbReference type="KEGG" id="ccal:108625588"/>
<dbReference type="Pfam" id="PF00106">
    <property type="entry name" value="adh_short"/>
    <property type="match status" value="1"/>
</dbReference>
<dbReference type="RefSeq" id="XP_017881174.1">
    <property type="nucleotide sequence ID" value="XM_018025685.2"/>
</dbReference>
<keyword evidence="3" id="KW-0472">Membrane</keyword>
<evidence type="ECO:0000256" key="1">
    <source>
        <dbReference type="ARBA" id="ARBA00006484"/>
    </source>
</evidence>
<evidence type="ECO:0000256" key="3">
    <source>
        <dbReference type="SAM" id="Phobius"/>
    </source>
</evidence>
<dbReference type="PANTHER" id="PTHR24322:SF736">
    <property type="entry name" value="RETINOL DEHYDROGENASE 10"/>
    <property type="match status" value="1"/>
</dbReference>
<dbReference type="Proteomes" id="UP000694925">
    <property type="component" value="Unplaced"/>
</dbReference>
<comment type="similarity">
    <text evidence="1">Belongs to the short-chain dehydrogenases/reductases (SDR) family.</text>
</comment>
<dbReference type="PRINTS" id="PR00081">
    <property type="entry name" value="GDHRDH"/>
</dbReference>
<gene>
    <name evidence="5 6 7" type="primary">LOC108625588</name>
</gene>
<dbReference type="InterPro" id="IPR036291">
    <property type="entry name" value="NAD(P)-bd_dom_sf"/>
</dbReference>
<reference evidence="5 6" key="1">
    <citation type="submission" date="2025-04" db="UniProtKB">
        <authorList>
            <consortium name="RefSeq"/>
        </authorList>
    </citation>
    <scope>IDENTIFICATION</scope>
    <source>
        <tissue evidence="5 6">Whole body</tissue>
    </source>
</reference>